<organism evidence="1 2">
    <name type="scientific">Trichinella zimbabwensis</name>
    <dbReference type="NCBI Taxonomy" id="268475"/>
    <lineage>
        <taxon>Eukaryota</taxon>
        <taxon>Metazoa</taxon>
        <taxon>Ecdysozoa</taxon>
        <taxon>Nematoda</taxon>
        <taxon>Enoplea</taxon>
        <taxon>Dorylaimia</taxon>
        <taxon>Trichinellida</taxon>
        <taxon>Trichinellidae</taxon>
        <taxon>Trichinella</taxon>
    </lineage>
</organism>
<sequence>MNLKPKSAHCSPGSKLTRLESSEGRKIIWSSEVLHHV</sequence>
<reference evidence="1 2" key="1">
    <citation type="submission" date="2015-01" db="EMBL/GenBank/DDBJ databases">
        <title>Evolution of Trichinella species and genotypes.</title>
        <authorList>
            <person name="Korhonen P.K."/>
            <person name="Edoardo P."/>
            <person name="Giuseppe L.R."/>
            <person name="Gasser R.B."/>
        </authorList>
    </citation>
    <scope>NUCLEOTIDE SEQUENCE [LARGE SCALE GENOMIC DNA]</scope>
    <source>
        <strain evidence="1">ISS1029</strain>
    </source>
</reference>
<dbReference type="EMBL" id="JYDP01001248">
    <property type="protein sequence ID" value="KRY98654.1"/>
    <property type="molecule type" value="Genomic_DNA"/>
</dbReference>
<dbReference type="AlphaFoldDB" id="A0A0V1GKL2"/>
<evidence type="ECO:0000313" key="2">
    <source>
        <dbReference type="Proteomes" id="UP000055024"/>
    </source>
</evidence>
<keyword evidence="2" id="KW-1185">Reference proteome</keyword>
<name>A0A0V1GKL2_9BILA</name>
<proteinExistence type="predicted"/>
<gene>
    <name evidence="1" type="ORF">T11_12406</name>
</gene>
<evidence type="ECO:0000313" key="1">
    <source>
        <dbReference type="EMBL" id="KRY98654.1"/>
    </source>
</evidence>
<dbReference type="Proteomes" id="UP000055024">
    <property type="component" value="Unassembled WGS sequence"/>
</dbReference>
<accession>A0A0V1GKL2</accession>
<protein>
    <submittedName>
        <fullName evidence="1">Uncharacterized protein</fullName>
    </submittedName>
</protein>
<comment type="caution">
    <text evidence="1">The sequence shown here is derived from an EMBL/GenBank/DDBJ whole genome shotgun (WGS) entry which is preliminary data.</text>
</comment>